<evidence type="ECO:0000313" key="3">
    <source>
        <dbReference type="Proteomes" id="UP000027222"/>
    </source>
</evidence>
<name>A0A067SD04_GALM3</name>
<keyword evidence="1" id="KW-0732">Signal</keyword>
<accession>A0A067SD04</accession>
<protein>
    <recommendedName>
        <fullName evidence="4">Secreted protein</fullName>
    </recommendedName>
</protein>
<organism evidence="2 3">
    <name type="scientific">Galerina marginata (strain CBS 339.88)</name>
    <dbReference type="NCBI Taxonomy" id="685588"/>
    <lineage>
        <taxon>Eukaryota</taxon>
        <taxon>Fungi</taxon>
        <taxon>Dikarya</taxon>
        <taxon>Basidiomycota</taxon>
        <taxon>Agaricomycotina</taxon>
        <taxon>Agaricomycetes</taxon>
        <taxon>Agaricomycetidae</taxon>
        <taxon>Agaricales</taxon>
        <taxon>Agaricineae</taxon>
        <taxon>Strophariaceae</taxon>
        <taxon>Galerina</taxon>
    </lineage>
</organism>
<dbReference type="Proteomes" id="UP000027222">
    <property type="component" value="Unassembled WGS sequence"/>
</dbReference>
<evidence type="ECO:0000313" key="2">
    <source>
        <dbReference type="EMBL" id="KDR67857.1"/>
    </source>
</evidence>
<keyword evidence="3" id="KW-1185">Reference proteome</keyword>
<feature type="chain" id="PRO_5001648853" description="Secreted protein" evidence="1">
    <location>
        <begin position="22"/>
        <end position="72"/>
    </location>
</feature>
<proteinExistence type="predicted"/>
<dbReference type="AlphaFoldDB" id="A0A067SD04"/>
<feature type="signal peptide" evidence="1">
    <location>
        <begin position="1"/>
        <end position="21"/>
    </location>
</feature>
<gene>
    <name evidence="2" type="ORF">GALMADRAFT_231748</name>
</gene>
<evidence type="ECO:0008006" key="4">
    <source>
        <dbReference type="Google" id="ProtNLM"/>
    </source>
</evidence>
<reference evidence="3" key="1">
    <citation type="journal article" date="2014" name="Proc. Natl. Acad. Sci. U.S.A.">
        <title>Extensive sampling of basidiomycete genomes demonstrates inadequacy of the white-rot/brown-rot paradigm for wood decay fungi.</title>
        <authorList>
            <person name="Riley R."/>
            <person name="Salamov A.A."/>
            <person name="Brown D.W."/>
            <person name="Nagy L.G."/>
            <person name="Floudas D."/>
            <person name="Held B.W."/>
            <person name="Levasseur A."/>
            <person name="Lombard V."/>
            <person name="Morin E."/>
            <person name="Otillar R."/>
            <person name="Lindquist E.A."/>
            <person name="Sun H."/>
            <person name="LaButti K.M."/>
            <person name="Schmutz J."/>
            <person name="Jabbour D."/>
            <person name="Luo H."/>
            <person name="Baker S.E."/>
            <person name="Pisabarro A.G."/>
            <person name="Walton J.D."/>
            <person name="Blanchette R.A."/>
            <person name="Henrissat B."/>
            <person name="Martin F."/>
            <person name="Cullen D."/>
            <person name="Hibbett D.S."/>
            <person name="Grigoriev I.V."/>
        </authorList>
    </citation>
    <scope>NUCLEOTIDE SEQUENCE [LARGE SCALE GENOMIC DNA]</scope>
    <source>
        <strain evidence="3">CBS 339.88</strain>
    </source>
</reference>
<dbReference type="HOGENOM" id="CLU_2722418_0_0_1"/>
<sequence length="72" mass="8193">MAVLYVTSALWLWVVDKPAASSSFKYGFLETHYSTMFVGSCGTYSSCWTRVTSAFESITQLFRLYFARRLVG</sequence>
<dbReference type="EMBL" id="KL142412">
    <property type="protein sequence ID" value="KDR67857.1"/>
    <property type="molecule type" value="Genomic_DNA"/>
</dbReference>
<evidence type="ECO:0000256" key="1">
    <source>
        <dbReference type="SAM" id="SignalP"/>
    </source>
</evidence>